<sequence>MSSALKALKKLRKKAAKHASKDKTGDRALQQLSRPVALPVNHARSAKPTADDSAWRELSQEVVGSMLGEVSKPLRPLLDWFNHTGGVGLVLDSLQTKRSSAGQQPFSNNMRISTKNISTPAILRLPLKSPPCKRCPAKMGGVCQCAAKRFG</sequence>
<evidence type="ECO:0000313" key="5">
    <source>
        <dbReference type="Proteomes" id="UP000373449"/>
    </source>
</evidence>
<keyword evidence="4" id="KW-1185">Reference proteome</keyword>
<reference evidence="3 5" key="3">
    <citation type="submission" date="2019-03" db="EMBL/GenBank/DDBJ databases">
        <authorList>
            <consortium name="Pathogen Informatics"/>
        </authorList>
    </citation>
    <scope>NUCLEOTIDE SEQUENCE [LARGE SCALE GENOMIC DNA]</scope>
    <source>
        <strain evidence="3 5">NCTC12282</strain>
    </source>
</reference>
<evidence type="ECO:0000256" key="1">
    <source>
        <dbReference type="SAM" id="MobiDB-lite"/>
    </source>
</evidence>
<organism evidence="2 4">
    <name type="scientific">Budvicia aquatica</name>
    <dbReference type="NCBI Taxonomy" id="82979"/>
    <lineage>
        <taxon>Bacteria</taxon>
        <taxon>Pseudomonadati</taxon>
        <taxon>Pseudomonadota</taxon>
        <taxon>Gammaproteobacteria</taxon>
        <taxon>Enterobacterales</taxon>
        <taxon>Budviciaceae</taxon>
        <taxon>Budvicia</taxon>
    </lineage>
</organism>
<feature type="region of interest" description="Disordered" evidence="1">
    <location>
        <begin position="1"/>
        <end position="52"/>
    </location>
</feature>
<gene>
    <name evidence="2" type="ORF">CRN84_23800</name>
    <name evidence="3" type="ORF">NCTC12282_06439</name>
</gene>
<dbReference type="AlphaFoldDB" id="A0A2C6DSE2"/>
<evidence type="ECO:0000313" key="2">
    <source>
        <dbReference type="EMBL" id="PHI32127.1"/>
    </source>
</evidence>
<dbReference type="Proteomes" id="UP000373449">
    <property type="component" value="Unassembled WGS sequence"/>
</dbReference>
<feature type="compositionally biased region" description="Basic residues" evidence="1">
    <location>
        <begin position="7"/>
        <end position="18"/>
    </location>
</feature>
<evidence type="ECO:0000313" key="3">
    <source>
        <dbReference type="EMBL" id="VFS53334.1"/>
    </source>
</evidence>
<dbReference type="EMBL" id="PDDX01000001">
    <property type="protein sequence ID" value="PHI32127.1"/>
    <property type="molecule type" value="Genomic_DNA"/>
</dbReference>
<dbReference type="RefSeq" id="WP_029094903.1">
    <property type="nucleotide sequence ID" value="NZ_CAADJA010000002.1"/>
</dbReference>
<dbReference type="EMBL" id="CAADJA010000002">
    <property type="protein sequence ID" value="VFS53334.1"/>
    <property type="molecule type" value="Genomic_DNA"/>
</dbReference>
<reference evidence="2" key="1">
    <citation type="submission" date="2017-09" db="EMBL/GenBank/DDBJ databases">
        <title>FDA dAtabase for Regulatory Grade micrObial Sequences (FDA-ARGOS): Supporting development and validation of Infectious Disease Dx tests.</title>
        <authorList>
            <person name="Minogue T."/>
            <person name="Wolcott M."/>
            <person name="Wasieloski L."/>
            <person name="Aguilar W."/>
            <person name="Moore D."/>
            <person name="Tallon L.J."/>
            <person name="Sadzewicz L."/>
            <person name="Ott S."/>
            <person name="Zhao X."/>
            <person name="Nagaraj S."/>
            <person name="Vavikolanu K."/>
            <person name="Aluvathingal J."/>
            <person name="Nadendla S."/>
            <person name="Sichtig H."/>
        </authorList>
    </citation>
    <scope>NUCLEOTIDE SEQUENCE</scope>
    <source>
        <strain evidence="2">FDAARGOS_387</strain>
    </source>
</reference>
<proteinExistence type="predicted"/>
<accession>A0A2C6DSE2</accession>
<name>A0A2C6DSE2_9GAMM</name>
<reference evidence="4" key="2">
    <citation type="submission" date="2017-09" db="EMBL/GenBank/DDBJ databases">
        <title>FDA dAtabase for Regulatory Grade micrObial Sequences (FDA-ARGOS): Supporting development and validation of Infectious Disease Dx tests.</title>
        <authorList>
            <person name="Minogue T."/>
            <person name="Wolcott M."/>
            <person name="Wasieloski L."/>
            <person name="Aguilar W."/>
            <person name="Moore D."/>
            <person name="Tallon L."/>
            <person name="Sadzewicz L."/>
            <person name="Ott S."/>
            <person name="Zhao X."/>
            <person name="Nagaraj S."/>
            <person name="Vavikolanu K."/>
            <person name="Aluvathingal J."/>
            <person name="Nadendla S."/>
            <person name="Sichtig H."/>
        </authorList>
    </citation>
    <scope>NUCLEOTIDE SEQUENCE [LARGE SCALE GENOMIC DNA]</scope>
    <source>
        <strain evidence="4">FDAARGOS_387</strain>
    </source>
</reference>
<evidence type="ECO:0000313" key="4">
    <source>
        <dbReference type="Proteomes" id="UP000224974"/>
    </source>
</evidence>
<dbReference type="OrthoDB" id="6270900at2"/>
<protein>
    <submittedName>
        <fullName evidence="2">Uncharacterized protein</fullName>
    </submittedName>
</protein>
<dbReference type="Proteomes" id="UP000224974">
    <property type="component" value="Unassembled WGS sequence"/>
</dbReference>